<protein>
    <submittedName>
        <fullName evidence="1">Uncharacterized protein</fullName>
    </submittedName>
</protein>
<dbReference type="AlphaFoldDB" id="A0AAW0A463"/>
<name>A0AAW0A463_9AGAR</name>
<evidence type="ECO:0000313" key="1">
    <source>
        <dbReference type="EMBL" id="KAK7000518.1"/>
    </source>
</evidence>
<dbReference type="Proteomes" id="UP001362999">
    <property type="component" value="Unassembled WGS sequence"/>
</dbReference>
<sequence length="250" mass="27699">MDNHDFFPGAHEFARYPLLELVDNLTGNYAVAEMIFATPDTGLFLAHAWAEMVSCAQQHRLPGVIAPDFSSEILPLSSVTSEEIVAGVGGMENMALLIKSYVPLICDQIKLEDAEMVPDLIEILARSLMFVVQFGLDDNRLWDNLARVGYAKVVTKSVATVAQCAIKQRVSLDPVLFPFTRHLVHVSRLQPAQALYGGLLTALRLLVSHYDPARKMLLWTSRSSQQRYAINASLLSLARRRQNSTDGLGC</sequence>
<accession>A0AAW0A463</accession>
<evidence type="ECO:0000313" key="2">
    <source>
        <dbReference type="Proteomes" id="UP001362999"/>
    </source>
</evidence>
<dbReference type="EMBL" id="JAWWNJ010000088">
    <property type="protein sequence ID" value="KAK7000518.1"/>
    <property type="molecule type" value="Genomic_DNA"/>
</dbReference>
<gene>
    <name evidence="1" type="ORF">R3P38DRAFT_3218617</name>
</gene>
<organism evidence="1 2">
    <name type="scientific">Favolaschia claudopus</name>
    <dbReference type="NCBI Taxonomy" id="2862362"/>
    <lineage>
        <taxon>Eukaryota</taxon>
        <taxon>Fungi</taxon>
        <taxon>Dikarya</taxon>
        <taxon>Basidiomycota</taxon>
        <taxon>Agaricomycotina</taxon>
        <taxon>Agaricomycetes</taxon>
        <taxon>Agaricomycetidae</taxon>
        <taxon>Agaricales</taxon>
        <taxon>Marasmiineae</taxon>
        <taxon>Mycenaceae</taxon>
        <taxon>Favolaschia</taxon>
    </lineage>
</organism>
<comment type="caution">
    <text evidence="1">The sequence shown here is derived from an EMBL/GenBank/DDBJ whole genome shotgun (WGS) entry which is preliminary data.</text>
</comment>
<reference evidence="1 2" key="1">
    <citation type="journal article" date="2024" name="J Genomics">
        <title>Draft genome sequencing and assembly of Favolaschia claudopus CIRM-BRFM 2984 isolated from oak limbs.</title>
        <authorList>
            <person name="Navarro D."/>
            <person name="Drula E."/>
            <person name="Chaduli D."/>
            <person name="Cazenave R."/>
            <person name="Ahrendt S."/>
            <person name="Wang J."/>
            <person name="Lipzen A."/>
            <person name="Daum C."/>
            <person name="Barry K."/>
            <person name="Grigoriev I.V."/>
            <person name="Favel A."/>
            <person name="Rosso M.N."/>
            <person name="Martin F."/>
        </authorList>
    </citation>
    <scope>NUCLEOTIDE SEQUENCE [LARGE SCALE GENOMIC DNA]</scope>
    <source>
        <strain evidence="1 2">CIRM-BRFM 2984</strain>
    </source>
</reference>
<keyword evidence="2" id="KW-1185">Reference proteome</keyword>
<proteinExistence type="predicted"/>